<dbReference type="AlphaFoldDB" id="A4RSL3"/>
<dbReference type="Pfam" id="PF04588">
    <property type="entry name" value="HIG_1_N"/>
    <property type="match status" value="1"/>
</dbReference>
<dbReference type="RefSeq" id="XP_001416476.1">
    <property type="nucleotide sequence ID" value="XM_001416439.1"/>
</dbReference>
<evidence type="ECO:0000313" key="7">
    <source>
        <dbReference type="EMBL" id="ABO94769.1"/>
    </source>
</evidence>
<evidence type="ECO:0000256" key="3">
    <source>
        <dbReference type="ARBA" id="ARBA00022989"/>
    </source>
</evidence>
<keyword evidence="3" id="KW-1133">Transmembrane helix</keyword>
<dbReference type="InterPro" id="IPR007667">
    <property type="entry name" value="Hypoxia_induced_domain"/>
</dbReference>
<keyword evidence="2" id="KW-0812">Transmembrane</keyword>
<evidence type="ECO:0000313" key="8">
    <source>
        <dbReference type="Proteomes" id="UP000001568"/>
    </source>
</evidence>
<evidence type="ECO:0000256" key="4">
    <source>
        <dbReference type="ARBA" id="ARBA00023136"/>
    </source>
</evidence>
<gene>
    <name evidence="7" type="ORF">OSTLU_30214</name>
</gene>
<feature type="compositionally biased region" description="Basic and acidic residues" evidence="5">
    <location>
        <begin position="40"/>
        <end position="59"/>
    </location>
</feature>
<keyword evidence="8" id="KW-1185">Reference proteome</keyword>
<evidence type="ECO:0000259" key="6">
    <source>
        <dbReference type="PROSITE" id="PS51503"/>
    </source>
</evidence>
<evidence type="ECO:0000256" key="5">
    <source>
        <dbReference type="SAM" id="MobiDB-lite"/>
    </source>
</evidence>
<protein>
    <recommendedName>
        <fullName evidence="6">HIG1 domain-containing protein</fullName>
    </recommendedName>
</protein>
<feature type="region of interest" description="Disordered" evidence="5">
    <location>
        <begin position="30"/>
        <end position="59"/>
    </location>
</feature>
<dbReference type="GeneID" id="5000076"/>
<name>A4RSL3_OSTLU</name>
<keyword evidence="4" id="KW-0472">Membrane</keyword>
<evidence type="ECO:0000256" key="1">
    <source>
        <dbReference type="ARBA" id="ARBA00004173"/>
    </source>
</evidence>
<feature type="domain" description="HIG1" evidence="6">
    <location>
        <begin position="1"/>
        <end position="38"/>
    </location>
</feature>
<dbReference type="GO" id="GO:0005739">
    <property type="term" value="C:mitochondrion"/>
    <property type="evidence" value="ECO:0007669"/>
    <property type="project" value="UniProtKB-SubCell"/>
</dbReference>
<proteinExistence type="predicted"/>
<accession>A4RSL3</accession>
<dbReference type="Proteomes" id="UP000001568">
    <property type="component" value="Chromosome 2"/>
</dbReference>
<dbReference type="Gramene" id="ABO94769">
    <property type="protein sequence ID" value="ABO94769"/>
    <property type="gene ID" value="OSTLU_30214"/>
</dbReference>
<organism evidence="7 8">
    <name type="scientific">Ostreococcus lucimarinus (strain CCE9901)</name>
    <dbReference type="NCBI Taxonomy" id="436017"/>
    <lineage>
        <taxon>Eukaryota</taxon>
        <taxon>Viridiplantae</taxon>
        <taxon>Chlorophyta</taxon>
        <taxon>Mamiellophyceae</taxon>
        <taxon>Mamiellales</taxon>
        <taxon>Bathycoccaceae</taxon>
        <taxon>Ostreococcus</taxon>
    </lineage>
</organism>
<sequence length="59" mass="6126">MSVKLIHSRLYAQAATLAALGAAASLEMDGGREATAATARDPHEYRARRRGGGDDARGG</sequence>
<dbReference type="PROSITE" id="PS51503">
    <property type="entry name" value="HIG1"/>
    <property type="match status" value="1"/>
</dbReference>
<reference evidence="7 8" key="1">
    <citation type="journal article" date="2007" name="Proc. Natl. Acad. Sci. U.S.A.">
        <title>The tiny eukaryote Ostreococcus provides genomic insights into the paradox of plankton speciation.</title>
        <authorList>
            <person name="Palenik B."/>
            <person name="Grimwood J."/>
            <person name="Aerts A."/>
            <person name="Rouze P."/>
            <person name="Salamov A."/>
            <person name="Putnam N."/>
            <person name="Dupont C."/>
            <person name="Jorgensen R."/>
            <person name="Derelle E."/>
            <person name="Rombauts S."/>
            <person name="Zhou K."/>
            <person name="Otillar R."/>
            <person name="Merchant S.S."/>
            <person name="Podell S."/>
            <person name="Gaasterland T."/>
            <person name="Napoli C."/>
            <person name="Gendler K."/>
            <person name="Manuell A."/>
            <person name="Tai V."/>
            <person name="Vallon O."/>
            <person name="Piganeau G."/>
            <person name="Jancek S."/>
            <person name="Heijde M."/>
            <person name="Jabbari K."/>
            <person name="Bowler C."/>
            <person name="Lohr M."/>
            <person name="Robbens S."/>
            <person name="Werner G."/>
            <person name="Dubchak I."/>
            <person name="Pazour G.J."/>
            <person name="Ren Q."/>
            <person name="Paulsen I."/>
            <person name="Delwiche C."/>
            <person name="Schmutz J."/>
            <person name="Rokhsar D."/>
            <person name="Van de Peer Y."/>
            <person name="Moreau H."/>
            <person name="Grigoriev I.V."/>
        </authorList>
    </citation>
    <scope>NUCLEOTIDE SEQUENCE [LARGE SCALE GENOMIC DNA]</scope>
    <source>
        <strain evidence="7 8">CCE9901</strain>
    </source>
</reference>
<dbReference type="EMBL" id="CP000582">
    <property type="protein sequence ID" value="ABO94769.1"/>
    <property type="molecule type" value="Genomic_DNA"/>
</dbReference>
<dbReference type="KEGG" id="olu:OSTLU_30214"/>
<dbReference type="HOGENOM" id="CLU_2965110_0_0_1"/>
<comment type="subcellular location">
    <subcellularLocation>
        <location evidence="1">Mitochondrion</location>
    </subcellularLocation>
</comment>
<evidence type="ECO:0000256" key="2">
    <source>
        <dbReference type="ARBA" id="ARBA00022692"/>
    </source>
</evidence>